<sequence>MQRSRFSALSLALGLPLVTFSFALWAEESYTIILKNHLFTPAQVEVPANRKVKLIIENQDPQVEEFDSFDLNREKVLFPNRKSVIYIGPLAPGEYSFFGEFSPNTAQGTVIVKEPKNAS</sequence>
<keyword evidence="3" id="KW-1185">Reference proteome</keyword>
<reference evidence="3" key="1">
    <citation type="journal article" date="2019" name="Genome Announc.">
        <title>Draft Genome Sequence of Pseudoalteromonas piscicida Strain 36Y ROTHPW, an Hypersaline Seawater Isolate from the South Coast of Sonora, Mexico.</title>
        <authorList>
            <person name="Sanchez-Diaz R."/>
            <person name="Molina-Garza Z.J."/>
            <person name="Cruz-Suarez L.E."/>
            <person name="Selvin J."/>
            <person name="Kiran G.S."/>
            <person name="Ibarra-Gamez J.C."/>
            <person name="Gomez-Gil B."/>
            <person name="Galaviz-Silva L."/>
        </authorList>
    </citation>
    <scope>NUCLEOTIDE SEQUENCE [LARGE SCALE GENOMIC DNA]</scope>
    <source>
        <strain evidence="3">36Y_RITHPW</strain>
    </source>
</reference>
<dbReference type="Pfam" id="PF13473">
    <property type="entry name" value="Cupredoxin_1"/>
    <property type="match status" value="1"/>
</dbReference>
<dbReference type="RefSeq" id="WP_099640962.1">
    <property type="nucleotide sequence ID" value="NZ_JAQPZX010000001.1"/>
</dbReference>
<dbReference type="SUPFAM" id="SSF49503">
    <property type="entry name" value="Cupredoxins"/>
    <property type="match status" value="1"/>
</dbReference>
<accession>A0A2A5JTV4</accession>
<dbReference type="AlphaFoldDB" id="A0A2A5JTV4"/>
<dbReference type="EMBL" id="NKHF01000023">
    <property type="protein sequence ID" value="PCK32893.1"/>
    <property type="molecule type" value="Genomic_DNA"/>
</dbReference>
<dbReference type="Proteomes" id="UP000228621">
    <property type="component" value="Unassembled WGS sequence"/>
</dbReference>
<organism evidence="2 3">
    <name type="scientific">Pseudoalteromonas piscicida</name>
    <dbReference type="NCBI Taxonomy" id="43662"/>
    <lineage>
        <taxon>Bacteria</taxon>
        <taxon>Pseudomonadati</taxon>
        <taxon>Pseudomonadota</taxon>
        <taxon>Gammaproteobacteria</taxon>
        <taxon>Alteromonadales</taxon>
        <taxon>Pseudoalteromonadaceae</taxon>
        <taxon>Pseudoalteromonas</taxon>
    </lineage>
</organism>
<evidence type="ECO:0000313" key="2">
    <source>
        <dbReference type="EMBL" id="PCK32893.1"/>
    </source>
</evidence>
<dbReference type="InterPro" id="IPR028096">
    <property type="entry name" value="EfeO_Cupredoxin"/>
</dbReference>
<feature type="domain" description="EfeO-type cupredoxin-like" evidence="1">
    <location>
        <begin position="26"/>
        <end position="112"/>
    </location>
</feature>
<evidence type="ECO:0000259" key="1">
    <source>
        <dbReference type="Pfam" id="PF13473"/>
    </source>
</evidence>
<evidence type="ECO:0000313" key="3">
    <source>
        <dbReference type="Proteomes" id="UP000228621"/>
    </source>
</evidence>
<protein>
    <recommendedName>
        <fullName evidence="1">EfeO-type cupredoxin-like domain-containing protein</fullName>
    </recommendedName>
</protein>
<proteinExistence type="predicted"/>
<dbReference type="OrthoDB" id="5958460at2"/>
<gene>
    <name evidence="2" type="ORF">CEX98_04705</name>
</gene>
<comment type="caution">
    <text evidence="2">The sequence shown here is derived from an EMBL/GenBank/DDBJ whole genome shotgun (WGS) entry which is preliminary data.</text>
</comment>
<dbReference type="InterPro" id="IPR008972">
    <property type="entry name" value="Cupredoxin"/>
</dbReference>
<name>A0A2A5JTV4_PSEO7</name>
<dbReference type="Gene3D" id="2.60.40.420">
    <property type="entry name" value="Cupredoxins - blue copper proteins"/>
    <property type="match status" value="1"/>
</dbReference>